<feature type="compositionally biased region" description="Pro residues" evidence="1">
    <location>
        <begin position="354"/>
        <end position="365"/>
    </location>
</feature>
<dbReference type="EMBL" id="JBBPBK010000007">
    <property type="protein sequence ID" value="KAK9280964.1"/>
    <property type="molecule type" value="Genomic_DNA"/>
</dbReference>
<evidence type="ECO:0000259" key="2">
    <source>
        <dbReference type="Pfam" id="PF03108"/>
    </source>
</evidence>
<protein>
    <recommendedName>
        <fullName evidence="2">Transposase MuDR plant domain-containing protein</fullName>
    </recommendedName>
</protein>
<dbReference type="Proteomes" id="UP001415857">
    <property type="component" value="Unassembled WGS sequence"/>
</dbReference>
<evidence type="ECO:0000313" key="4">
    <source>
        <dbReference type="Proteomes" id="UP001415857"/>
    </source>
</evidence>
<keyword evidence="4" id="KW-1185">Reference proteome</keyword>
<accession>A0AAP0RMJ3</accession>
<dbReference type="InterPro" id="IPR004332">
    <property type="entry name" value="Transposase_MuDR"/>
</dbReference>
<evidence type="ECO:0000313" key="3">
    <source>
        <dbReference type="EMBL" id="KAK9280964.1"/>
    </source>
</evidence>
<name>A0AAP0RMJ3_LIQFO</name>
<organism evidence="3 4">
    <name type="scientific">Liquidambar formosana</name>
    <name type="common">Formosan gum</name>
    <dbReference type="NCBI Taxonomy" id="63359"/>
    <lineage>
        <taxon>Eukaryota</taxon>
        <taxon>Viridiplantae</taxon>
        <taxon>Streptophyta</taxon>
        <taxon>Embryophyta</taxon>
        <taxon>Tracheophyta</taxon>
        <taxon>Spermatophyta</taxon>
        <taxon>Magnoliopsida</taxon>
        <taxon>eudicotyledons</taxon>
        <taxon>Gunneridae</taxon>
        <taxon>Pentapetalae</taxon>
        <taxon>Saxifragales</taxon>
        <taxon>Altingiaceae</taxon>
        <taxon>Liquidambar</taxon>
    </lineage>
</organism>
<comment type="caution">
    <text evidence="3">The sequence shown here is derived from an EMBL/GenBank/DDBJ whole genome shotgun (WGS) entry which is preliminary data.</text>
</comment>
<dbReference type="AlphaFoldDB" id="A0AAP0RMJ3"/>
<feature type="region of interest" description="Disordered" evidence="1">
    <location>
        <begin position="114"/>
        <end position="143"/>
    </location>
</feature>
<reference evidence="3 4" key="1">
    <citation type="journal article" date="2024" name="Plant J.">
        <title>Genome sequences and population genomics reveal climatic adaptation and genomic divergence between two closely related sweetgum species.</title>
        <authorList>
            <person name="Xu W.Q."/>
            <person name="Ren C.Q."/>
            <person name="Zhang X.Y."/>
            <person name="Comes H.P."/>
            <person name="Liu X.H."/>
            <person name="Li Y.G."/>
            <person name="Kettle C.J."/>
            <person name="Jalonen R."/>
            <person name="Gaisberger H."/>
            <person name="Ma Y.Z."/>
            <person name="Qiu Y.X."/>
        </authorList>
    </citation>
    <scope>NUCLEOTIDE SEQUENCE [LARGE SCALE GENOMIC DNA]</scope>
    <source>
        <strain evidence="3">Hangzhou</strain>
    </source>
</reference>
<dbReference type="Pfam" id="PF03108">
    <property type="entry name" value="DBD_Tnp_Mut"/>
    <property type="match status" value="1"/>
</dbReference>
<feature type="region of interest" description="Disordered" evidence="1">
    <location>
        <begin position="323"/>
        <end position="365"/>
    </location>
</feature>
<sequence length="365" mass="41259">MDEGVASFLVHFDGTLDEQGDNHAYIGGKTRLLTLPYTSGFDELIYKIHDRIGAMPNESRIGVKCQVPIGRFLKLIMIEIEDSEDLKAVLEMFKNSTISLGMLYVTKFKPIEQTHPTSTSTPRVQNEGHSSLPQSRARDHTGQEEVPMCTIEVQNEDLVSSNVETGEDVLDDGMIRRGQSYPGLQQFKTALREHAIQNNFEYRNIYSSSTKFAAKCVNEGCSWRIHASFNNMEKFLIRTYNSKHTCSIPAESANHKQATSLWIAGKMIDTFRTQTSMNAKSIQAFMLENWHIKVSYKKAQIAKEKMLEMVNGTSMRNLVRPVGRPRSKRIQRDGPTTRCGDCKQLGHNKRTCKNPPPQPGEQPSL</sequence>
<proteinExistence type="predicted"/>
<dbReference type="PANTHER" id="PTHR31973">
    <property type="entry name" value="POLYPROTEIN, PUTATIVE-RELATED"/>
    <property type="match status" value="1"/>
</dbReference>
<dbReference type="PANTHER" id="PTHR31973:SF187">
    <property type="entry name" value="MUTATOR TRANSPOSASE MUDRA PROTEIN"/>
    <property type="match status" value="1"/>
</dbReference>
<evidence type="ECO:0000256" key="1">
    <source>
        <dbReference type="SAM" id="MobiDB-lite"/>
    </source>
</evidence>
<feature type="domain" description="Transposase MuDR plant" evidence="2">
    <location>
        <begin position="175"/>
        <end position="229"/>
    </location>
</feature>
<feature type="compositionally biased region" description="Polar residues" evidence="1">
    <location>
        <begin position="114"/>
        <end position="134"/>
    </location>
</feature>
<gene>
    <name evidence="3" type="ORF">L1049_003855</name>
</gene>